<feature type="signal peptide" evidence="2">
    <location>
        <begin position="1"/>
        <end position="18"/>
    </location>
</feature>
<dbReference type="AlphaFoldDB" id="A0A928VU42"/>
<reference evidence="3" key="1">
    <citation type="submission" date="2020-10" db="EMBL/GenBank/DDBJ databases">
        <authorList>
            <person name="Castelo-Branco R."/>
            <person name="Eusebio N."/>
            <person name="Adriana R."/>
            <person name="Vieira A."/>
            <person name="Brugerolle De Fraissinette N."/>
            <person name="Rezende De Castro R."/>
            <person name="Schneider M.P."/>
            <person name="Vasconcelos V."/>
            <person name="Leao P.N."/>
        </authorList>
    </citation>
    <scope>NUCLEOTIDE SEQUENCE</scope>
    <source>
        <strain evidence="3">LEGE 11480</strain>
    </source>
</reference>
<dbReference type="Proteomes" id="UP000625316">
    <property type="component" value="Unassembled WGS sequence"/>
</dbReference>
<keyword evidence="2" id="KW-0732">Signal</keyword>
<sequence length="137" mass="13961">MKRASLLVLGTAALALNACIKIETGAPPTPAAPQAAAPAATAVAAAPTPAPAPTAAPAPAPAPVSNFTPIDNGLTDEVQVFDPPSNVRRSPNGAVICAVRQKQFIKISGYTSTSKGTWYKTNACGEAGWIHVSQVRF</sequence>
<evidence type="ECO:0008006" key="5">
    <source>
        <dbReference type="Google" id="ProtNLM"/>
    </source>
</evidence>
<keyword evidence="4" id="KW-1185">Reference proteome</keyword>
<comment type="caution">
    <text evidence="3">The sequence shown here is derived from an EMBL/GenBank/DDBJ whole genome shotgun (WGS) entry which is preliminary data.</text>
</comment>
<evidence type="ECO:0000256" key="1">
    <source>
        <dbReference type="SAM" id="MobiDB-lite"/>
    </source>
</evidence>
<feature type="region of interest" description="Disordered" evidence="1">
    <location>
        <begin position="30"/>
        <end position="71"/>
    </location>
</feature>
<dbReference type="EMBL" id="JADEXQ010000088">
    <property type="protein sequence ID" value="MBE9032094.1"/>
    <property type="molecule type" value="Genomic_DNA"/>
</dbReference>
<proteinExistence type="predicted"/>
<evidence type="ECO:0000313" key="3">
    <source>
        <dbReference type="EMBL" id="MBE9032094.1"/>
    </source>
</evidence>
<gene>
    <name evidence="3" type="ORF">IQ266_20355</name>
</gene>
<protein>
    <recommendedName>
        <fullName evidence="5">SH3 domain-containing protein</fullName>
    </recommendedName>
</protein>
<dbReference type="RefSeq" id="WP_264326918.1">
    <property type="nucleotide sequence ID" value="NZ_JADEXQ010000088.1"/>
</dbReference>
<name>A0A928VU42_9CYAN</name>
<evidence type="ECO:0000256" key="2">
    <source>
        <dbReference type="SAM" id="SignalP"/>
    </source>
</evidence>
<feature type="compositionally biased region" description="Pro residues" evidence="1">
    <location>
        <begin position="48"/>
        <end position="62"/>
    </location>
</feature>
<accession>A0A928VU42</accession>
<evidence type="ECO:0000313" key="4">
    <source>
        <dbReference type="Proteomes" id="UP000625316"/>
    </source>
</evidence>
<feature type="compositionally biased region" description="Low complexity" evidence="1">
    <location>
        <begin position="32"/>
        <end position="47"/>
    </location>
</feature>
<organism evidence="3 4">
    <name type="scientific">Romeriopsis navalis LEGE 11480</name>
    <dbReference type="NCBI Taxonomy" id="2777977"/>
    <lineage>
        <taxon>Bacteria</taxon>
        <taxon>Bacillati</taxon>
        <taxon>Cyanobacteriota</taxon>
        <taxon>Cyanophyceae</taxon>
        <taxon>Leptolyngbyales</taxon>
        <taxon>Leptolyngbyaceae</taxon>
        <taxon>Romeriopsis</taxon>
        <taxon>Romeriopsis navalis</taxon>
    </lineage>
</organism>
<feature type="chain" id="PRO_5037738798" description="SH3 domain-containing protein" evidence="2">
    <location>
        <begin position="19"/>
        <end position="137"/>
    </location>
</feature>